<dbReference type="EMBL" id="BAABRO010000005">
    <property type="protein sequence ID" value="GAA5507454.1"/>
    <property type="molecule type" value="Genomic_DNA"/>
</dbReference>
<evidence type="ECO:0008006" key="4">
    <source>
        <dbReference type="Google" id="ProtNLM"/>
    </source>
</evidence>
<keyword evidence="1" id="KW-0732">Signal</keyword>
<dbReference type="RefSeq" id="WP_345684315.1">
    <property type="nucleotide sequence ID" value="NZ_BAABRO010000005.1"/>
</dbReference>
<evidence type="ECO:0000313" key="3">
    <source>
        <dbReference type="Proteomes" id="UP001416858"/>
    </source>
</evidence>
<feature type="chain" id="PRO_5047044451" description="Secreted protein" evidence="1">
    <location>
        <begin position="19"/>
        <end position="54"/>
    </location>
</feature>
<name>A0ABP9VQL6_9BACT</name>
<protein>
    <recommendedName>
        <fullName evidence="4">Secreted protein</fullName>
    </recommendedName>
</protein>
<evidence type="ECO:0000256" key="1">
    <source>
        <dbReference type="SAM" id="SignalP"/>
    </source>
</evidence>
<sequence>MFHRLLMLMLLVAPCVISGCDSGPTSEVKPLEDKSVYEAEESRFESENAGGGGV</sequence>
<dbReference type="Proteomes" id="UP001416858">
    <property type="component" value="Unassembled WGS sequence"/>
</dbReference>
<proteinExistence type="predicted"/>
<comment type="caution">
    <text evidence="2">The sequence shown here is derived from an EMBL/GenBank/DDBJ whole genome shotgun (WGS) entry which is preliminary data.</text>
</comment>
<accession>A0ABP9VQL6</accession>
<organism evidence="2 3">
    <name type="scientific">Novipirellula caenicola</name>
    <dbReference type="NCBI Taxonomy" id="1536901"/>
    <lineage>
        <taxon>Bacteria</taxon>
        <taxon>Pseudomonadati</taxon>
        <taxon>Planctomycetota</taxon>
        <taxon>Planctomycetia</taxon>
        <taxon>Pirellulales</taxon>
        <taxon>Pirellulaceae</taxon>
        <taxon>Novipirellula</taxon>
    </lineage>
</organism>
<dbReference type="PROSITE" id="PS51257">
    <property type="entry name" value="PROKAR_LIPOPROTEIN"/>
    <property type="match status" value="1"/>
</dbReference>
<evidence type="ECO:0000313" key="2">
    <source>
        <dbReference type="EMBL" id="GAA5507454.1"/>
    </source>
</evidence>
<reference evidence="2 3" key="1">
    <citation type="submission" date="2024-02" db="EMBL/GenBank/DDBJ databases">
        <title>Rhodopirellula caenicola NBRC 110016.</title>
        <authorList>
            <person name="Ichikawa N."/>
            <person name="Katano-Makiyama Y."/>
            <person name="Hidaka K."/>
        </authorList>
    </citation>
    <scope>NUCLEOTIDE SEQUENCE [LARGE SCALE GENOMIC DNA]</scope>
    <source>
        <strain evidence="2 3">NBRC 110016</strain>
    </source>
</reference>
<feature type="signal peptide" evidence="1">
    <location>
        <begin position="1"/>
        <end position="18"/>
    </location>
</feature>
<gene>
    <name evidence="2" type="ORF">Rcae01_02910</name>
</gene>
<keyword evidence="3" id="KW-1185">Reference proteome</keyword>